<dbReference type="PROSITE" id="PS50893">
    <property type="entry name" value="ABC_TRANSPORTER_2"/>
    <property type="match status" value="1"/>
</dbReference>
<dbReference type="InterPro" id="IPR017871">
    <property type="entry name" value="ABC_transporter-like_CS"/>
</dbReference>
<evidence type="ECO:0000256" key="2">
    <source>
        <dbReference type="ARBA" id="ARBA00022692"/>
    </source>
</evidence>
<organism evidence="10 11">
    <name type="scientific">Skeletonema marinoi</name>
    <dbReference type="NCBI Taxonomy" id="267567"/>
    <lineage>
        <taxon>Eukaryota</taxon>
        <taxon>Sar</taxon>
        <taxon>Stramenopiles</taxon>
        <taxon>Ochrophyta</taxon>
        <taxon>Bacillariophyta</taxon>
        <taxon>Coscinodiscophyceae</taxon>
        <taxon>Thalassiosirophycidae</taxon>
        <taxon>Thalassiosirales</taxon>
        <taxon>Skeletonemataceae</taxon>
        <taxon>Skeletonema</taxon>
        <taxon>Skeletonema marinoi-dohrnii complex</taxon>
    </lineage>
</organism>
<feature type="domain" description="ABC transporter" evidence="9">
    <location>
        <begin position="454"/>
        <end position="712"/>
    </location>
</feature>
<dbReference type="CDD" id="cd03263">
    <property type="entry name" value="ABC_subfamily_A"/>
    <property type="match status" value="1"/>
</dbReference>
<reference evidence="10" key="1">
    <citation type="submission" date="2023-06" db="EMBL/GenBank/DDBJ databases">
        <title>Survivors Of The Sea: Transcriptome response of Skeletonema marinoi to long-term dormancy.</title>
        <authorList>
            <person name="Pinder M.I.M."/>
            <person name="Kourtchenko O."/>
            <person name="Robertson E.K."/>
            <person name="Larsson T."/>
            <person name="Maumus F."/>
            <person name="Osuna-Cruz C.M."/>
            <person name="Vancaester E."/>
            <person name="Stenow R."/>
            <person name="Vandepoele K."/>
            <person name="Ploug H."/>
            <person name="Bruchert V."/>
            <person name="Godhe A."/>
            <person name="Topel M."/>
        </authorList>
    </citation>
    <scope>NUCLEOTIDE SEQUENCE</scope>
    <source>
        <strain evidence="10">R05AC</strain>
    </source>
</reference>
<dbReference type="Gene3D" id="3.40.50.300">
    <property type="entry name" value="P-loop containing nucleotide triphosphate hydrolases"/>
    <property type="match status" value="1"/>
</dbReference>
<name>A0AAD8YAL9_9STRA</name>
<keyword evidence="3" id="KW-0547">Nucleotide-binding</keyword>
<dbReference type="Proteomes" id="UP001224775">
    <property type="component" value="Unassembled WGS sequence"/>
</dbReference>
<comment type="caution">
    <text evidence="10">The sequence shown here is derived from an EMBL/GenBank/DDBJ whole genome shotgun (WGS) entry which is preliminary data.</text>
</comment>
<keyword evidence="2 8" id="KW-0812">Transmembrane</keyword>
<dbReference type="PROSITE" id="PS00211">
    <property type="entry name" value="ABC_TRANSPORTER_1"/>
    <property type="match status" value="1"/>
</dbReference>
<dbReference type="Pfam" id="PF12698">
    <property type="entry name" value="ABC2_membrane_3"/>
    <property type="match status" value="1"/>
</dbReference>
<evidence type="ECO:0000313" key="11">
    <source>
        <dbReference type="Proteomes" id="UP001224775"/>
    </source>
</evidence>
<evidence type="ECO:0000256" key="7">
    <source>
        <dbReference type="SAM" id="MobiDB-lite"/>
    </source>
</evidence>
<evidence type="ECO:0000256" key="8">
    <source>
        <dbReference type="SAM" id="Phobius"/>
    </source>
</evidence>
<gene>
    <name evidence="10" type="ORF">QTG54_006813</name>
</gene>
<dbReference type="Pfam" id="PF00005">
    <property type="entry name" value="ABC_tran"/>
    <property type="match status" value="1"/>
</dbReference>
<feature type="transmembrane region" description="Helical" evidence="8">
    <location>
        <begin position="396"/>
        <end position="417"/>
    </location>
</feature>
<comment type="subcellular location">
    <subcellularLocation>
        <location evidence="1">Membrane</location>
        <topology evidence="1">Multi-pass membrane protein</topology>
    </subcellularLocation>
</comment>
<keyword evidence="4" id="KW-0067">ATP-binding</keyword>
<dbReference type="PANTHER" id="PTHR19229">
    <property type="entry name" value="ATP-BINDING CASSETTE TRANSPORTER SUBFAMILY A ABCA"/>
    <property type="match status" value="1"/>
</dbReference>
<dbReference type="GO" id="GO:0016020">
    <property type="term" value="C:membrane"/>
    <property type="evidence" value="ECO:0007669"/>
    <property type="project" value="UniProtKB-SubCell"/>
</dbReference>
<evidence type="ECO:0000256" key="5">
    <source>
        <dbReference type="ARBA" id="ARBA00022989"/>
    </source>
</evidence>
<dbReference type="AlphaFoldDB" id="A0AAD8YAL9"/>
<proteinExistence type="predicted"/>
<dbReference type="GO" id="GO:0016887">
    <property type="term" value="F:ATP hydrolysis activity"/>
    <property type="evidence" value="ECO:0007669"/>
    <property type="project" value="InterPro"/>
</dbReference>
<dbReference type="InterPro" id="IPR027417">
    <property type="entry name" value="P-loop_NTPase"/>
</dbReference>
<keyword evidence="6 8" id="KW-0472">Membrane</keyword>
<feature type="transmembrane region" description="Helical" evidence="8">
    <location>
        <begin position="265"/>
        <end position="288"/>
    </location>
</feature>
<feature type="transmembrane region" description="Helical" evidence="8">
    <location>
        <begin position="213"/>
        <end position="238"/>
    </location>
</feature>
<feature type="compositionally biased region" description="Acidic residues" evidence="7">
    <location>
        <begin position="784"/>
        <end position="793"/>
    </location>
</feature>
<feature type="transmembrane region" description="Helical" evidence="8">
    <location>
        <begin position="1004"/>
        <end position="1027"/>
    </location>
</feature>
<dbReference type="InterPro" id="IPR003439">
    <property type="entry name" value="ABC_transporter-like_ATP-bd"/>
</dbReference>
<keyword evidence="5 8" id="KW-1133">Transmembrane helix</keyword>
<keyword evidence="11" id="KW-1185">Reference proteome</keyword>
<evidence type="ECO:0000256" key="3">
    <source>
        <dbReference type="ARBA" id="ARBA00022741"/>
    </source>
</evidence>
<dbReference type="InterPro" id="IPR026082">
    <property type="entry name" value="ABCA"/>
</dbReference>
<feature type="transmembrane region" description="Helical" evidence="8">
    <location>
        <begin position="295"/>
        <end position="315"/>
    </location>
</feature>
<feature type="transmembrane region" description="Helical" evidence="8">
    <location>
        <begin position="353"/>
        <end position="376"/>
    </location>
</feature>
<dbReference type="EMBL" id="JATAAI010000011">
    <property type="protein sequence ID" value="KAK1742248.1"/>
    <property type="molecule type" value="Genomic_DNA"/>
</dbReference>
<dbReference type="GO" id="GO:0140359">
    <property type="term" value="F:ABC-type transporter activity"/>
    <property type="evidence" value="ECO:0007669"/>
    <property type="project" value="InterPro"/>
</dbReference>
<feature type="transmembrane region" description="Helical" evidence="8">
    <location>
        <begin position="859"/>
        <end position="882"/>
    </location>
</feature>
<feature type="transmembrane region" description="Helical" evidence="8">
    <location>
        <begin position="44"/>
        <end position="64"/>
    </location>
</feature>
<dbReference type="GO" id="GO:0005524">
    <property type="term" value="F:ATP binding"/>
    <property type="evidence" value="ECO:0007669"/>
    <property type="project" value="UniProtKB-KW"/>
</dbReference>
<evidence type="ECO:0000256" key="1">
    <source>
        <dbReference type="ARBA" id="ARBA00004141"/>
    </source>
</evidence>
<dbReference type="InterPro" id="IPR013525">
    <property type="entry name" value="ABC2_TM"/>
</dbReference>
<evidence type="ECO:0000256" key="6">
    <source>
        <dbReference type="ARBA" id="ARBA00023136"/>
    </source>
</evidence>
<accession>A0AAD8YAL9</accession>
<feature type="transmembrane region" description="Helical" evidence="8">
    <location>
        <begin position="327"/>
        <end position="346"/>
    </location>
</feature>
<evidence type="ECO:0000256" key="4">
    <source>
        <dbReference type="ARBA" id="ARBA00022840"/>
    </source>
</evidence>
<evidence type="ECO:0000313" key="10">
    <source>
        <dbReference type="EMBL" id="KAK1742248.1"/>
    </source>
</evidence>
<dbReference type="SUPFAM" id="SSF52540">
    <property type="entry name" value="P-loop containing nucleoside triphosphate hydrolases"/>
    <property type="match status" value="1"/>
</dbReference>
<sequence>MNTNKNHTSSQKTNNVAPIPSDWSHAKTLMALSLKKDRKKPHLWALKILLQPCLLMLYTIGFFLGYQGDDGSSHVAGDYRLFEGENWTYPANIKMGAFNNSYLEEVANILSQSSINITLMNETTSDDIMAECEGNIDDSASNEICVSLSTVNEYTLYYGGKESAYPTQMALSGAQYAINSALLNVSGVDEIYPAMKIQRTPELVTKNTVQPNLAVLLVPSIMYVLAAVICSLFAAGAITNEKLNGIAKSYLLVGVKMRTYLLQWLAYYSLTGVVLAGLLTLVCIYFKLMPMSNGGLIFVSNYLGLVQLYAMLIMMMQFVNSEETSSVVIWLIGFLSMGIGSAFLALDSAQNVVLTILTVLSPFIGMMQYFGVYITYDYSGFNTGIHPGVNVASSGLLSNMIAQICGVLFWVILMLMYSKLRNKAGQKAEHIASSPDSDVGDKFEPLSSGKDVVLSVKGLHHSYYPSPLSCDKTAKPVDVLKGLDLEICRGEVFGYLGHNGCGKSTSIEVLSGELALQNGEVTYHFRDGDARLGESSAGDEMIRPKIGVCPQHNESLQAALTCRETLALFGRLKGGFPIKDGQTFDQALSEEVERRLSDVKFTSDEDADKPVGTFSGGMKRKVLIAIALLGDPEVVWLDEPSAGLDPYNRRIIWDMIIAAKKQRSIILTTHFLDEADVLSDRIGILKNGKLVTCGSSLFLKHTLGAGYSLKFKSENHFDVQNLVDNATLNSDEKNGEQQWSLNFGVEKQIPDLLLALSSNGATDISLDLTTLEAVFLETGKEDFEEANEADDSNAEVGGSEHDNNGTSTNDDVEFGHGKEEQQARIWERRATIAPISYMRKYRLVEHFVRTNAFKMKGSIFLNISMPMLYMIVGLVVVSLVPISSQGQTITNPPIKVSTPWSAGEFFGVESLPNNSISPLQPISQPLDLAGYFDGSLPAIGGYFAGNLTLSYAPNVDFFALQFGASVLANYSTWLGNSSILNDGISTSVQQLPYVTDSPFRFDLLFLPMMLSFGFAGLAFTVVDVLLLKGNNIVELFRVGGITEWTTYLGVTGYKLYTTFTPSSLWQ</sequence>
<evidence type="ECO:0000259" key="9">
    <source>
        <dbReference type="PROSITE" id="PS50893"/>
    </source>
</evidence>
<feature type="region of interest" description="Disordered" evidence="7">
    <location>
        <begin position="784"/>
        <end position="816"/>
    </location>
</feature>
<dbReference type="SMART" id="SM00382">
    <property type="entry name" value="AAA"/>
    <property type="match status" value="1"/>
</dbReference>
<dbReference type="InterPro" id="IPR003593">
    <property type="entry name" value="AAA+_ATPase"/>
</dbReference>
<protein>
    <submittedName>
        <fullName evidence="10">Lipid transporter</fullName>
    </submittedName>
</protein>